<dbReference type="GO" id="GO:0090524">
    <property type="term" value="F:cytochrome-b5 reductase activity, acting on NADH"/>
    <property type="evidence" value="ECO:0007669"/>
    <property type="project" value="UniProtKB-EC"/>
</dbReference>
<feature type="binding site" evidence="21">
    <location>
        <position position="232"/>
    </location>
    <ligand>
        <name>FAD</name>
        <dbReference type="ChEBI" id="CHEBI:57692"/>
    </ligand>
</feature>
<evidence type="ECO:0000256" key="2">
    <source>
        <dbReference type="ARBA" id="ARBA00004572"/>
    </source>
</evidence>
<keyword evidence="14" id="KW-0496">Mitochondrion</keyword>
<evidence type="ECO:0000313" key="24">
    <source>
        <dbReference type="Proteomes" id="UP000234275"/>
    </source>
</evidence>
<dbReference type="SUPFAM" id="SSF160374">
    <property type="entry name" value="RplX-like"/>
    <property type="match status" value="1"/>
</dbReference>
<keyword evidence="7" id="KW-0812">Transmembrane</keyword>
<dbReference type="FunFam" id="3.40.50.80:FF:000009">
    <property type="entry name" value="NADH-cytochrome b5 reductase"/>
    <property type="match status" value="1"/>
</dbReference>
<evidence type="ECO:0000256" key="11">
    <source>
        <dbReference type="ARBA" id="ARBA00022989"/>
    </source>
</evidence>
<organism evidence="23 24">
    <name type="scientific">Aspergillus steynii IBT 23096</name>
    <dbReference type="NCBI Taxonomy" id="1392250"/>
    <lineage>
        <taxon>Eukaryota</taxon>
        <taxon>Fungi</taxon>
        <taxon>Dikarya</taxon>
        <taxon>Ascomycota</taxon>
        <taxon>Pezizomycotina</taxon>
        <taxon>Eurotiomycetes</taxon>
        <taxon>Eurotiomycetidae</taxon>
        <taxon>Eurotiales</taxon>
        <taxon>Aspergillaceae</taxon>
        <taxon>Aspergillus</taxon>
        <taxon>Aspergillus subgen. Circumdati</taxon>
    </lineage>
</organism>
<dbReference type="Pfam" id="PF01775">
    <property type="entry name" value="Ribosomal_L18A"/>
    <property type="match status" value="1"/>
</dbReference>
<dbReference type="AlphaFoldDB" id="A0A2I2G1C9"/>
<keyword evidence="12" id="KW-0560">Oxidoreductase</keyword>
<evidence type="ECO:0000259" key="22">
    <source>
        <dbReference type="PROSITE" id="PS51384"/>
    </source>
</evidence>
<keyword evidence="6 21" id="KW-0285">Flavoprotein</keyword>
<evidence type="ECO:0000256" key="7">
    <source>
        <dbReference type="ARBA" id="ARBA00022692"/>
    </source>
</evidence>
<dbReference type="SUPFAM" id="SSF52343">
    <property type="entry name" value="Ferredoxin reductase-like, C-terminal NADP-linked domain"/>
    <property type="match status" value="1"/>
</dbReference>
<comment type="similarity">
    <text evidence="3">Belongs to the flavoprotein pyridine nucleotide cytochrome reductase family.</text>
</comment>
<dbReference type="InterPro" id="IPR017938">
    <property type="entry name" value="Riboflavin_synthase-like_b-brl"/>
</dbReference>
<dbReference type="Pfam" id="PF00175">
    <property type="entry name" value="NAD_binding_1"/>
    <property type="match status" value="1"/>
</dbReference>
<proteinExistence type="inferred from homology"/>
<accession>A0A2I2G1C9</accession>
<comment type="caution">
    <text evidence="23">The sequence shown here is derived from an EMBL/GenBank/DDBJ whole genome shotgun (WGS) entry which is preliminary data.</text>
</comment>
<feature type="binding site" evidence="21">
    <location>
        <position position="233"/>
    </location>
    <ligand>
        <name>FAD</name>
        <dbReference type="ChEBI" id="CHEBI:57692"/>
    </ligand>
</feature>
<evidence type="ECO:0000256" key="19">
    <source>
        <dbReference type="ARBA" id="ARBA00041256"/>
    </source>
</evidence>
<dbReference type="InterPro" id="IPR008333">
    <property type="entry name" value="Cbr1-like_FAD-bd_dom"/>
</dbReference>
<keyword evidence="9 21" id="KW-0274">FAD</keyword>
<evidence type="ECO:0000256" key="5">
    <source>
        <dbReference type="ARBA" id="ARBA00012011"/>
    </source>
</evidence>
<feature type="binding site" evidence="21">
    <location>
        <position position="234"/>
    </location>
    <ligand>
        <name>FAD</name>
        <dbReference type="ChEBI" id="CHEBI:57692"/>
    </ligand>
</feature>
<evidence type="ECO:0000256" key="15">
    <source>
        <dbReference type="ARBA" id="ARBA00023136"/>
    </source>
</evidence>
<feature type="binding site" evidence="21">
    <location>
        <position position="259"/>
    </location>
    <ligand>
        <name>FAD</name>
        <dbReference type="ChEBI" id="CHEBI:57692"/>
    </ligand>
</feature>
<keyword evidence="15" id="KW-0472">Membrane</keyword>
<dbReference type="CDD" id="cd06183">
    <property type="entry name" value="cyt_b5_reduct_like"/>
    <property type="match status" value="1"/>
</dbReference>
<comment type="catalytic activity">
    <reaction evidence="20">
        <text>2 Fe(III)-[cytochrome b5] + NADH = 2 Fe(II)-[cytochrome b5] + NAD(+) + H(+)</text>
        <dbReference type="Rhea" id="RHEA:46680"/>
        <dbReference type="Rhea" id="RHEA-COMP:10438"/>
        <dbReference type="Rhea" id="RHEA-COMP:10439"/>
        <dbReference type="ChEBI" id="CHEBI:15378"/>
        <dbReference type="ChEBI" id="CHEBI:29033"/>
        <dbReference type="ChEBI" id="CHEBI:29034"/>
        <dbReference type="ChEBI" id="CHEBI:57540"/>
        <dbReference type="ChEBI" id="CHEBI:57945"/>
        <dbReference type="EC" id="1.6.2.2"/>
    </reaction>
</comment>
<dbReference type="GO" id="GO:0006412">
    <property type="term" value="P:translation"/>
    <property type="evidence" value="ECO:0007669"/>
    <property type="project" value="InterPro"/>
</dbReference>
<evidence type="ECO:0000256" key="14">
    <source>
        <dbReference type="ARBA" id="ARBA00023128"/>
    </source>
</evidence>
<evidence type="ECO:0000256" key="1">
    <source>
        <dbReference type="ARBA" id="ARBA00001974"/>
    </source>
</evidence>
<dbReference type="FunFam" id="3.10.20.10:FF:000002">
    <property type="entry name" value="60S ribosomal protein L18a"/>
    <property type="match status" value="1"/>
</dbReference>
<feature type="non-terminal residue" evidence="23">
    <location>
        <position position="1"/>
    </location>
</feature>
<dbReference type="InterPro" id="IPR023573">
    <property type="entry name" value="Ribosomal_eL20_dom"/>
</dbReference>
<dbReference type="GO" id="GO:0006696">
    <property type="term" value="P:ergosterol biosynthetic process"/>
    <property type="evidence" value="ECO:0007669"/>
    <property type="project" value="TreeGrafter"/>
</dbReference>
<comment type="similarity">
    <text evidence="4">Belongs to the eukaryotic ribosomal protein eL20 family.</text>
</comment>
<evidence type="ECO:0000256" key="21">
    <source>
        <dbReference type="PIRSR" id="PIRSR601834-1"/>
    </source>
</evidence>
<dbReference type="InterPro" id="IPR017927">
    <property type="entry name" value="FAD-bd_FR_type"/>
</dbReference>
<protein>
    <recommendedName>
        <fullName evidence="18">NADH-cytochrome b5 reductase 2</fullName>
        <ecNumber evidence="5">1.6.2.2</ecNumber>
    </recommendedName>
    <alternativeName>
        <fullName evidence="19">Mitochondrial cytochrome b reductase</fullName>
    </alternativeName>
</protein>
<evidence type="ECO:0000256" key="13">
    <source>
        <dbReference type="ARBA" id="ARBA00023027"/>
    </source>
</evidence>
<feature type="binding site" evidence="21">
    <location>
        <position position="251"/>
    </location>
    <ligand>
        <name>FAD</name>
        <dbReference type="ChEBI" id="CHEBI:57692"/>
    </ligand>
</feature>
<dbReference type="EMBL" id="MSFO01000006">
    <property type="protein sequence ID" value="PLB46681.1"/>
    <property type="molecule type" value="Genomic_DNA"/>
</dbReference>
<dbReference type="Gene3D" id="3.40.50.80">
    <property type="entry name" value="Nucleotide-binding domain of ferredoxin-NADP reductase (FNR) module"/>
    <property type="match status" value="1"/>
</dbReference>
<evidence type="ECO:0000256" key="3">
    <source>
        <dbReference type="ARBA" id="ARBA00006105"/>
    </source>
</evidence>
<evidence type="ECO:0000256" key="18">
    <source>
        <dbReference type="ARBA" id="ARBA00039435"/>
    </source>
</evidence>
<name>A0A2I2G1C9_9EURO</name>
<keyword evidence="16" id="KW-0687">Ribonucleoprotein</keyword>
<dbReference type="GeneID" id="36552208"/>
<dbReference type="PANTHER" id="PTHR19370">
    <property type="entry name" value="NADH-CYTOCHROME B5 REDUCTASE"/>
    <property type="match status" value="1"/>
</dbReference>
<evidence type="ECO:0000256" key="4">
    <source>
        <dbReference type="ARBA" id="ARBA00009362"/>
    </source>
</evidence>
<dbReference type="HAMAP" id="MF_00273">
    <property type="entry name" value="Ribosomal_eL20"/>
    <property type="match status" value="1"/>
</dbReference>
<reference evidence="23 24" key="1">
    <citation type="submission" date="2016-12" db="EMBL/GenBank/DDBJ databases">
        <title>The genomes of Aspergillus section Nigri reveals drivers in fungal speciation.</title>
        <authorList>
            <consortium name="DOE Joint Genome Institute"/>
            <person name="Vesth T.C."/>
            <person name="Nybo J."/>
            <person name="Theobald S."/>
            <person name="Brandl J."/>
            <person name="Frisvad J.C."/>
            <person name="Nielsen K.F."/>
            <person name="Lyhne E.K."/>
            <person name="Kogle M.E."/>
            <person name="Kuo A."/>
            <person name="Riley R."/>
            <person name="Clum A."/>
            <person name="Nolan M."/>
            <person name="Lipzen A."/>
            <person name="Salamov A."/>
            <person name="Henrissat B."/>
            <person name="Wiebenga A."/>
            <person name="De Vries R.P."/>
            <person name="Grigoriev I.V."/>
            <person name="Mortensen U.H."/>
            <person name="Andersen M.R."/>
            <person name="Baker S.E."/>
        </authorList>
    </citation>
    <scope>NUCLEOTIDE SEQUENCE [LARGE SCALE GENOMIC DNA]</scope>
    <source>
        <strain evidence="23 24">IBT 23096</strain>
    </source>
</reference>
<dbReference type="Gene3D" id="3.10.20.10">
    <property type="match status" value="2"/>
</dbReference>
<sequence length="429" mass="48410">LGRLTEYQVIGRHLPTEANPTPKLYRMRIFAPNTVVAKSRFWYFLTQLRKVKKANGEIVSLNVINEKRPLKVKNFGIWIRYDSRSGTHNMYKEFREMSRTEAVEALYQDMAARHRARFGSIHGFRKYSTEAPKAKSSLAPIYAAVGITGLGVGLYRYNSSAATAEAPIDRPKVFTGGDQGWVDLKLSEIEILSHNTKRLRFEFEDKEAVSGLQIASALLAKFNKPGEKAVIRPYTPTSDEEQPGFLDLVVKVYPNGPMSEHLHSMNVDQRLSLKGPLPKYPWEANKHNHICLIAGGTGITPMYQLARQIFKNPEDKTKVTLVFGNVTEDDILLKKELQDLENTYPQRFKAFYVLDKPPKGWTGGEGFITKELLKTVLPEPKEDNIKLFVCGPPGLYKAISGNKVSPKDQGELTGVLAELGYNKDQVFKF</sequence>
<gene>
    <name evidence="23" type="ORF">P170DRAFT_362078</name>
</gene>
<evidence type="ECO:0000256" key="8">
    <source>
        <dbReference type="ARBA" id="ARBA00022787"/>
    </source>
</evidence>
<dbReference type="Proteomes" id="UP000234275">
    <property type="component" value="Unassembled WGS sequence"/>
</dbReference>
<dbReference type="GO" id="GO:0005741">
    <property type="term" value="C:mitochondrial outer membrane"/>
    <property type="evidence" value="ECO:0007669"/>
    <property type="project" value="UniProtKB-SubCell"/>
</dbReference>
<feature type="binding site" evidence="21">
    <location>
        <position position="249"/>
    </location>
    <ligand>
        <name>FAD</name>
        <dbReference type="ChEBI" id="CHEBI:57692"/>
    </ligand>
</feature>
<feature type="domain" description="FAD-binding FR-type" evidence="22">
    <location>
        <begin position="179"/>
        <end position="283"/>
    </location>
</feature>
<evidence type="ECO:0000313" key="23">
    <source>
        <dbReference type="EMBL" id="PLB46681.1"/>
    </source>
</evidence>
<comment type="subcellular location">
    <subcellularLocation>
        <location evidence="2">Mitochondrion outer membrane</location>
        <topology evidence="2">Single-pass membrane protein</topology>
    </subcellularLocation>
</comment>
<dbReference type="SUPFAM" id="SSF63380">
    <property type="entry name" value="Riboflavin synthase domain-like"/>
    <property type="match status" value="1"/>
</dbReference>
<dbReference type="InterPro" id="IPR001709">
    <property type="entry name" value="Flavoprot_Pyr_Nucl_cyt_Rdtase"/>
</dbReference>
<feature type="binding site" evidence="21">
    <location>
        <position position="300"/>
    </location>
    <ligand>
        <name>FAD</name>
        <dbReference type="ChEBI" id="CHEBI:57692"/>
    </ligand>
</feature>
<dbReference type="Pfam" id="PF00970">
    <property type="entry name" value="FAD_binding_6"/>
    <property type="match status" value="1"/>
</dbReference>
<evidence type="ECO:0000256" key="6">
    <source>
        <dbReference type="ARBA" id="ARBA00022630"/>
    </source>
</evidence>
<keyword evidence="24" id="KW-1185">Reference proteome</keyword>
<dbReference type="PROSITE" id="PS51384">
    <property type="entry name" value="FAD_FR"/>
    <property type="match status" value="1"/>
</dbReference>
<evidence type="ECO:0000256" key="20">
    <source>
        <dbReference type="ARBA" id="ARBA00047682"/>
    </source>
</evidence>
<dbReference type="FunFam" id="2.40.30.10:FF:000032">
    <property type="entry name" value="NADH-cytochrome b5 reductase"/>
    <property type="match status" value="1"/>
</dbReference>
<dbReference type="GO" id="GO:1990904">
    <property type="term" value="C:ribonucleoprotein complex"/>
    <property type="evidence" value="ECO:0007669"/>
    <property type="project" value="UniProtKB-KW"/>
</dbReference>
<dbReference type="Gene3D" id="2.40.30.10">
    <property type="entry name" value="Translation factors"/>
    <property type="match status" value="1"/>
</dbReference>
<dbReference type="STRING" id="1392250.A0A2I2G1C9"/>
<dbReference type="InterPro" id="IPR028877">
    <property type="entry name" value="Ribosomal_eL20"/>
</dbReference>
<dbReference type="PRINTS" id="PR00406">
    <property type="entry name" value="CYTB5RDTASE"/>
</dbReference>
<dbReference type="GO" id="GO:0005840">
    <property type="term" value="C:ribosome"/>
    <property type="evidence" value="ECO:0007669"/>
    <property type="project" value="UniProtKB-KW"/>
</dbReference>
<feature type="binding site" evidence="21">
    <location>
        <position position="258"/>
    </location>
    <ligand>
        <name>FAD</name>
        <dbReference type="ChEBI" id="CHEBI:57692"/>
    </ligand>
</feature>
<dbReference type="PRINTS" id="PR00371">
    <property type="entry name" value="FPNCR"/>
</dbReference>
<evidence type="ECO:0000256" key="9">
    <source>
        <dbReference type="ARBA" id="ARBA00022827"/>
    </source>
</evidence>
<dbReference type="GO" id="GO:0003735">
    <property type="term" value="F:structural constituent of ribosome"/>
    <property type="evidence" value="ECO:0007669"/>
    <property type="project" value="InterPro"/>
</dbReference>
<keyword evidence="8" id="KW-1000">Mitochondrion outer membrane</keyword>
<dbReference type="RefSeq" id="XP_024701983.1">
    <property type="nucleotide sequence ID" value="XM_024844508.1"/>
</dbReference>
<evidence type="ECO:0000256" key="17">
    <source>
        <dbReference type="ARBA" id="ARBA00037464"/>
    </source>
</evidence>
<comment type="function">
    <text evidence="17">May mediate the reduction of outer membrane cytochrome b5.</text>
</comment>
<dbReference type="FunFam" id="3.10.20.10:FF:000001">
    <property type="entry name" value="60S ribosomal protein L18a"/>
    <property type="match status" value="1"/>
</dbReference>
<dbReference type="InterPro" id="IPR039261">
    <property type="entry name" value="FNR_nucleotide-bd"/>
</dbReference>
<dbReference type="PANTHER" id="PTHR19370:SF171">
    <property type="entry name" value="NADH-CYTOCHROME B5 REDUCTASE 2"/>
    <property type="match status" value="1"/>
</dbReference>
<evidence type="ECO:0000256" key="10">
    <source>
        <dbReference type="ARBA" id="ARBA00022980"/>
    </source>
</evidence>
<dbReference type="InterPro" id="IPR001433">
    <property type="entry name" value="OxRdtase_FAD/NAD-bd"/>
</dbReference>
<evidence type="ECO:0000256" key="12">
    <source>
        <dbReference type="ARBA" id="ARBA00023002"/>
    </source>
</evidence>
<dbReference type="InterPro" id="IPR001834">
    <property type="entry name" value="CBR-like"/>
</dbReference>
<dbReference type="OrthoDB" id="432685at2759"/>
<keyword evidence="13" id="KW-0520">NAD</keyword>
<dbReference type="VEuPathDB" id="FungiDB:P170DRAFT_362078"/>
<keyword evidence="10 23" id="KW-0689">Ribosomal protein</keyword>
<comment type="cofactor">
    <cofactor evidence="1 21">
        <name>FAD</name>
        <dbReference type="ChEBI" id="CHEBI:57692"/>
    </cofactor>
</comment>
<dbReference type="EC" id="1.6.2.2" evidence="5"/>
<evidence type="ECO:0000256" key="16">
    <source>
        <dbReference type="ARBA" id="ARBA00023274"/>
    </source>
</evidence>
<keyword evidence="11" id="KW-1133">Transmembrane helix</keyword>